<dbReference type="RefSeq" id="WP_262977265.1">
    <property type="nucleotide sequence ID" value="NZ_CAMAPB010000063.1"/>
</dbReference>
<protein>
    <recommendedName>
        <fullName evidence="2">START domain-containing protein</fullName>
    </recommendedName>
</protein>
<dbReference type="PANTHER" id="PTHR19308:SF14">
    <property type="entry name" value="START DOMAIN-CONTAINING PROTEIN"/>
    <property type="match status" value="1"/>
</dbReference>
<dbReference type="GO" id="GO:0008289">
    <property type="term" value="F:lipid binding"/>
    <property type="evidence" value="ECO:0007669"/>
    <property type="project" value="InterPro"/>
</dbReference>
<proteinExistence type="predicted"/>
<dbReference type="PIRSF" id="PIRSF039033">
    <property type="entry name" value="START_dom"/>
    <property type="match status" value="1"/>
</dbReference>
<keyword evidence="4" id="KW-1185">Reference proteome</keyword>
<evidence type="ECO:0000313" key="3">
    <source>
        <dbReference type="EMBL" id="CAH9064826.1"/>
    </source>
</evidence>
<dbReference type="Pfam" id="PF01852">
    <property type="entry name" value="START"/>
    <property type="match status" value="1"/>
</dbReference>
<dbReference type="EMBL" id="CAMAPB010000063">
    <property type="protein sequence ID" value="CAH9064826.1"/>
    <property type="molecule type" value="Genomic_DNA"/>
</dbReference>
<dbReference type="SUPFAM" id="SSF55961">
    <property type="entry name" value="Bet v1-like"/>
    <property type="match status" value="1"/>
</dbReference>
<dbReference type="Gene3D" id="3.30.530.20">
    <property type="match status" value="1"/>
</dbReference>
<keyword evidence="1" id="KW-0732">Signal</keyword>
<sequence>MAKHFCTLNLLQKCIILSLLCFVTNVYSQPSWQLYESKQGVSVYFQRLSDDTLKMKAETVVKNTTAEDLIALLSDTDAAPRWIENIAKVKLLKYLSPSENHVYSFIDSPWPVANRDLVTYSCYTKRSALQTQLSIHARPDFLPQTKGVIRISTLDATWLLTQQANNLHIDYQVYALPGGSIPNWLNNRVALKSTFNTLINLAEILATKQYTAKPTVIRTGDCTHGELPRL</sequence>
<dbReference type="InterPro" id="IPR002913">
    <property type="entry name" value="START_lipid-bd_dom"/>
</dbReference>
<reference evidence="3" key="1">
    <citation type="submission" date="2022-07" db="EMBL/GenBank/DDBJ databases">
        <authorList>
            <person name="Criscuolo A."/>
        </authorList>
    </citation>
    <scope>NUCLEOTIDE SEQUENCE</scope>
    <source>
        <strain evidence="3">CIP103197</strain>
    </source>
</reference>
<dbReference type="AlphaFoldDB" id="A0A9W4VZ46"/>
<evidence type="ECO:0000256" key="1">
    <source>
        <dbReference type="SAM" id="SignalP"/>
    </source>
</evidence>
<gene>
    <name evidence="3" type="ORF">PSEHALCIP103_03242</name>
</gene>
<dbReference type="InterPro" id="IPR023393">
    <property type="entry name" value="START-like_dom_sf"/>
</dbReference>
<dbReference type="InterPro" id="IPR051213">
    <property type="entry name" value="START_lipid_transfer"/>
</dbReference>
<name>A0A9W4VZ46_PSEHA</name>
<feature type="domain" description="START" evidence="2">
    <location>
        <begin position="28"/>
        <end position="185"/>
    </location>
</feature>
<dbReference type="PANTHER" id="PTHR19308">
    <property type="entry name" value="PHOSPHATIDYLCHOLINE TRANSFER PROTEIN"/>
    <property type="match status" value="1"/>
</dbReference>
<evidence type="ECO:0000313" key="4">
    <source>
        <dbReference type="Proteomes" id="UP001152447"/>
    </source>
</evidence>
<organism evidence="3 4">
    <name type="scientific">Pseudoalteromonas haloplanktis</name>
    <name type="common">Alteromonas haloplanktis</name>
    <dbReference type="NCBI Taxonomy" id="228"/>
    <lineage>
        <taxon>Bacteria</taxon>
        <taxon>Pseudomonadati</taxon>
        <taxon>Pseudomonadota</taxon>
        <taxon>Gammaproteobacteria</taxon>
        <taxon>Alteromonadales</taxon>
        <taxon>Pseudoalteromonadaceae</taxon>
        <taxon>Pseudoalteromonas</taxon>
    </lineage>
</organism>
<feature type="chain" id="PRO_5040816543" description="START domain-containing protein" evidence="1">
    <location>
        <begin position="29"/>
        <end position="230"/>
    </location>
</feature>
<comment type="caution">
    <text evidence="3">The sequence shown here is derived from an EMBL/GenBank/DDBJ whole genome shotgun (WGS) entry which is preliminary data.</text>
</comment>
<evidence type="ECO:0000259" key="2">
    <source>
        <dbReference type="PROSITE" id="PS50848"/>
    </source>
</evidence>
<dbReference type="GO" id="GO:0005737">
    <property type="term" value="C:cytoplasm"/>
    <property type="evidence" value="ECO:0007669"/>
    <property type="project" value="UniProtKB-ARBA"/>
</dbReference>
<dbReference type="InterPro" id="IPR028347">
    <property type="entry name" value="START_dom_prot"/>
</dbReference>
<accession>A0A9W4VZ46</accession>
<dbReference type="PROSITE" id="PS50848">
    <property type="entry name" value="START"/>
    <property type="match status" value="1"/>
</dbReference>
<dbReference type="Proteomes" id="UP001152447">
    <property type="component" value="Unassembled WGS sequence"/>
</dbReference>
<feature type="signal peptide" evidence="1">
    <location>
        <begin position="1"/>
        <end position="28"/>
    </location>
</feature>